<dbReference type="Proteomes" id="UP000054717">
    <property type="component" value="Unassembled WGS sequence"/>
</dbReference>
<name>A0A158GR43_9BURK</name>
<comment type="caution">
    <text evidence="1">The sequence shown here is derived from an EMBL/GenBank/DDBJ whole genome shotgun (WGS) entry which is preliminary data.</text>
</comment>
<dbReference type="Gene3D" id="3.40.720.10">
    <property type="entry name" value="Alkaline Phosphatase, subunit A"/>
    <property type="match status" value="1"/>
</dbReference>
<dbReference type="EMBL" id="FCNZ02000005">
    <property type="protein sequence ID" value="SAL34512.1"/>
    <property type="molecule type" value="Genomic_DNA"/>
</dbReference>
<dbReference type="AlphaFoldDB" id="A0A158GR43"/>
<gene>
    <name evidence="1" type="ORF">AWB66_01878</name>
</gene>
<keyword evidence="2" id="KW-1185">Reference proteome</keyword>
<evidence type="ECO:0000313" key="1">
    <source>
        <dbReference type="EMBL" id="SAL34512.1"/>
    </source>
</evidence>
<accession>A0A158GR43</accession>
<dbReference type="Pfam" id="PF01663">
    <property type="entry name" value="Phosphodiest"/>
    <property type="match status" value="1"/>
</dbReference>
<dbReference type="SUPFAM" id="SSF53649">
    <property type="entry name" value="Alkaline phosphatase-like"/>
    <property type="match status" value="1"/>
</dbReference>
<dbReference type="STRING" id="326475.AWB66_01878"/>
<evidence type="ECO:0000313" key="2">
    <source>
        <dbReference type="Proteomes" id="UP000054717"/>
    </source>
</evidence>
<proteinExistence type="predicted"/>
<reference evidence="1" key="1">
    <citation type="submission" date="2016-01" db="EMBL/GenBank/DDBJ databases">
        <authorList>
            <person name="Peeters Charlotte."/>
        </authorList>
    </citation>
    <scope>NUCLEOTIDE SEQUENCE</scope>
    <source>
        <strain evidence="1">LMG 22936</strain>
    </source>
</reference>
<dbReference type="InterPro" id="IPR017850">
    <property type="entry name" value="Alkaline_phosphatase_core_sf"/>
</dbReference>
<organism evidence="1 2">
    <name type="scientific">Caballeronia telluris</name>
    <dbReference type="NCBI Taxonomy" id="326475"/>
    <lineage>
        <taxon>Bacteria</taxon>
        <taxon>Pseudomonadati</taxon>
        <taxon>Pseudomonadota</taxon>
        <taxon>Betaproteobacteria</taxon>
        <taxon>Burkholderiales</taxon>
        <taxon>Burkholderiaceae</taxon>
        <taxon>Caballeronia</taxon>
    </lineage>
</organism>
<dbReference type="InterPro" id="IPR002591">
    <property type="entry name" value="Phosphodiest/P_Trfase"/>
</dbReference>
<protein>
    <submittedName>
        <fullName evidence="1">Type I phosphodiesterase/nucleotide pyrophosphatase</fullName>
    </submittedName>
</protein>
<sequence>MPTVFGTNFQTLSVAQKATNASGGGYTDAQFTPGPQVAGAITYVDGAIGKMVAELKAKNLFASTVFIVTSKHGQSPADHTKLVKNGDTLAALLQANNYLDPKGNYGQAATKTGSLNDGSGLVGTGFEQSDDVGLIWLRDPSQTTSAVATLQANLGCTKTGICADGAQASILSGAALTAKFGDPAQGRTPDIIVQPNPGVIYTSSKSKDAEHGGNAPDDSHLGLLVAYPGLKAATNATTVSTTQVAPTILKSLNVNPGLLQSVAAEGTQVLPGLGF</sequence>